<accession>A0A3B9IFN5</accession>
<dbReference type="AlphaFoldDB" id="A0A3B9IFN5"/>
<comment type="caution">
    <text evidence="2">The sequence shown here is derived from an EMBL/GenBank/DDBJ whole genome shotgun (WGS) entry which is preliminary data.</text>
</comment>
<dbReference type="EMBL" id="DMAI01000019">
    <property type="protein sequence ID" value="HAE46039.1"/>
    <property type="molecule type" value="Genomic_DNA"/>
</dbReference>
<proteinExistence type="predicted"/>
<reference evidence="2 3" key="1">
    <citation type="journal article" date="2018" name="Nat. Biotechnol.">
        <title>A standardized bacterial taxonomy based on genome phylogeny substantially revises the tree of life.</title>
        <authorList>
            <person name="Parks D.H."/>
            <person name="Chuvochina M."/>
            <person name="Waite D.W."/>
            <person name="Rinke C."/>
            <person name="Skarshewski A."/>
            <person name="Chaumeil P.A."/>
            <person name="Hugenholtz P."/>
        </authorList>
    </citation>
    <scope>NUCLEOTIDE SEQUENCE [LARGE SCALE GENOMIC DNA]</scope>
    <source>
        <strain evidence="2">UBA8739</strain>
    </source>
</reference>
<protein>
    <recommendedName>
        <fullName evidence="4">Transmembrane protein</fullName>
    </recommendedName>
</protein>
<evidence type="ECO:0008006" key="4">
    <source>
        <dbReference type="Google" id="ProtNLM"/>
    </source>
</evidence>
<keyword evidence="1" id="KW-0812">Transmembrane</keyword>
<evidence type="ECO:0000313" key="2">
    <source>
        <dbReference type="EMBL" id="HAE46039.1"/>
    </source>
</evidence>
<dbReference type="Proteomes" id="UP000257706">
    <property type="component" value="Unassembled WGS sequence"/>
</dbReference>
<evidence type="ECO:0000256" key="1">
    <source>
        <dbReference type="SAM" id="Phobius"/>
    </source>
</evidence>
<sequence length="292" mass="32225">MRYMAFLRRFVSGFSVLVVVTVVFLATTANDRSFQIEAETLGAAITFQGDQNTWNFPRSILCLPRAIPDLRQVTAEAADRDTACSAAFFEVVERTDLSIHWHHSDEVAVSVDGEGRLEIEIRRRQETDVPERAFLVIPADIWGRQGALTFVGSARIGGDMATGARDYLRAGRWDVRQTGIANSLFRDVTEVVKRGDFTLGSSVQVLKAGMPATLFGNITPSAEQGMRLVALSERGEVELQVAYFGVGTPVILRPDWIDRIVSSSVLIALIGVMTFASSIFQIFMFARSGRNL</sequence>
<keyword evidence="1" id="KW-1133">Transmembrane helix</keyword>
<keyword evidence="1" id="KW-0472">Membrane</keyword>
<dbReference type="InterPro" id="IPR014710">
    <property type="entry name" value="RmlC-like_jellyroll"/>
</dbReference>
<name>A0A3B9IFN5_9PROT</name>
<dbReference type="SUPFAM" id="SSF51182">
    <property type="entry name" value="RmlC-like cupins"/>
    <property type="match status" value="1"/>
</dbReference>
<feature type="transmembrane region" description="Helical" evidence="1">
    <location>
        <begin position="265"/>
        <end position="286"/>
    </location>
</feature>
<evidence type="ECO:0000313" key="3">
    <source>
        <dbReference type="Proteomes" id="UP000257706"/>
    </source>
</evidence>
<gene>
    <name evidence="2" type="ORF">DCK97_01335</name>
</gene>
<organism evidence="2 3">
    <name type="scientific">Tistrella mobilis</name>
    <dbReference type="NCBI Taxonomy" id="171437"/>
    <lineage>
        <taxon>Bacteria</taxon>
        <taxon>Pseudomonadati</taxon>
        <taxon>Pseudomonadota</taxon>
        <taxon>Alphaproteobacteria</taxon>
        <taxon>Geminicoccales</taxon>
        <taxon>Geminicoccaceae</taxon>
        <taxon>Tistrella</taxon>
    </lineage>
</organism>
<dbReference type="InterPro" id="IPR011051">
    <property type="entry name" value="RmlC_Cupin_sf"/>
</dbReference>
<dbReference type="Gene3D" id="2.60.120.10">
    <property type="entry name" value="Jelly Rolls"/>
    <property type="match status" value="1"/>
</dbReference>